<dbReference type="InterPro" id="IPR016796">
    <property type="entry name" value="UCP021774"/>
</dbReference>
<dbReference type="InterPro" id="IPR035923">
    <property type="entry name" value="TT1751-like_sf"/>
</dbReference>
<evidence type="ECO:0000313" key="2">
    <source>
        <dbReference type="EMBL" id="KXG42548.1"/>
    </source>
</evidence>
<sequence length="129" mass="14655">MSEYHYTVTTNKTVEQTIQDLENVLKEDKFGILWKFEIHKKLAEKGLNASKNITVLEVCNPEEAHGMLEKDPMASYFLPCKMVVTEEGDHTKVGLVRPTTLIGLMEQEGLNQVAKNIEDRLIHSIDKAI</sequence>
<dbReference type="Pfam" id="PF03625">
    <property type="entry name" value="DUF302"/>
    <property type="match status" value="1"/>
</dbReference>
<dbReference type="Proteomes" id="UP000070352">
    <property type="component" value="Unassembled WGS sequence"/>
</dbReference>
<proteinExistence type="predicted"/>
<reference evidence="2 3" key="1">
    <citation type="submission" date="2016-02" db="EMBL/GenBank/DDBJ databases">
        <title>Draft Genome for Tepidibacillus decaturensis nov. sp. Strain Z9, an Anaerobic, Moderately Thermophilic and Heterotrophic Bacterium from Deep Subsurface of the Illinois Basin, USA.</title>
        <authorList>
            <person name="Dong Y."/>
            <person name="Chang J.Y."/>
            <person name="Sanford R."/>
            <person name="Fouke B.W."/>
        </authorList>
    </citation>
    <scope>NUCLEOTIDE SEQUENCE [LARGE SCALE GENOMIC DNA]</scope>
    <source>
        <strain evidence="2 3">Z9</strain>
    </source>
</reference>
<keyword evidence="3" id="KW-1185">Reference proteome</keyword>
<dbReference type="CDD" id="cd14797">
    <property type="entry name" value="DUF302"/>
    <property type="match status" value="1"/>
</dbReference>
<dbReference type="InterPro" id="IPR005180">
    <property type="entry name" value="DUF302"/>
</dbReference>
<dbReference type="AlphaFoldDB" id="A0A135L0N5"/>
<accession>A0A135L0N5</accession>
<comment type="caution">
    <text evidence="2">The sequence shown here is derived from an EMBL/GenBank/DDBJ whole genome shotgun (WGS) entry which is preliminary data.</text>
</comment>
<dbReference type="PANTHER" id="PTHR38342:SF1">
    <property type="entry name" value="SLR5037 PROTEIN"/>
    <property type="match status" value="1"/>
</dbReference>
<dbReference type="RefSeq" id="WP_068727788.1">
    <property type="nucleotide sequence ID" value="NZ_LSKU01000002.1"/>
</dbReference>
<evidence type="ECO:0000259" key="1">
    <source>
        <dbReference type="Pfam" id="PF03625"/>
    </source>
</evidence>
<dbReference type="Gene3D" id="3.30.310.70">
    <property type="entry name" value="TT1751-like domain"/>
    <property type="match status" value="1"/>
</dbReference>
<name>A0A135L0N5_9BACI</name>
<organism evidence="2 3">
    <name type="scientific">Tepidibacillus decaturensis</name>
    <dbReference type="NCBI Taxonomy" id="1413211"/>
    <lineage>
        <taxon>Bacteria</taxon>
        <taxon>Bacillati</taxon>
        <taxon>Bacillota</taxon>
        <taxon>Bacilli</taxon>
        <taxon>Bacillales</taxon>
        <taxon>Bacillaceae</taxon>
        <taxon>Tepidibacillus</taxon>
    </lineage>
</organism>
<dbReference type="PANTHER" id="PTHR38342">
    <property type="entry name" value="SLR5037 PROTEIN"/>
    <property type="match status" value="1"/>
</dbReference>
<evidence type="ECO:0000313" key="3">
    <source>
        <dbReference type="Proteomes" id="UP000070352"/>
    </source>
</evidence>
<dbReference type="OrthoDB" id="9791067at2"/>
<dbReference type="SUPFAM" id="SSF103247">
    <property type="entry name" value="TT1751-like"/>
    <property type="match status" value="1"/>
</dbReference>
<feature type="domain" description="DUF302" evidence="1">
    <location>
        <begin position="39"/>
        <end position="98"/>
    </location>
</feature>
<protein>
    <recommendedName>
        <fullName evidence="1">DUF302 domain-containing protein</fullName>
    </recommendedName>
</protein>
<dbReference type="PIRSF" id="PIRSF021774">
    <property type="entry name" value="UCP021774"/>
    <property type="match status" value="1"/>
</dbReference>
<dbReference type="EMBL" id="LSKU01000002">
    <property type="protein sequence ID" value="KXG42548.1"/>
    <property type="molecule type" value="Genomic_DNA"/>
</dbReference>
<gene>
    <name evidence="2" type="ORF">U473_13795</name>
</gene>
<dbReference type="STRING" id="1413211.U473_13795"/>